<dbReference type="PROSITE" id="PS00775">
    <property type="entry name" value="GLYCOSYL_HYDROL_F3"/>
    <property type="match status" value="1"/>
</dbReference>
<comment type="pathway">
    <text evidence="2 10">Glycan metabolism; cellulose degradation.</text>
</comment>
<evidence type="ECO:0000256" key="3">
    <source>
        <dbReference type="ARBA" id="ARBA00005336"/>
    </source>
</evidence>
<dbReference type="SUPFAM" id="SSF51445">
    <property type="entry name" value="(Trans)glycosidases"/>
    <property type="match status" value="1"/>
</dbReference>
<dbReference type="EMBL" id="JAUEPO010000003">
    <property type="protein sequence ID" value="KAK3327622.1"/>
    <property type="molecule type" value="Genomic_DNA"/>
</dbReference>
<dbReference type="AlphaFoldDB" id="A0AAE0IM54"/>
<dbReference type="InterPro" id="IPR019800">
    <property type="entry name" value="Glyco_hydro_3_AS"/>
</dbReference>
<dbReference type="InterPro" id="IPR050288">
    <property type="entry name" value="Cellulose_deg_GH3"/>
</dbReference>
<reference evidence="13" key="1">
    <citation type="journal article" date="2023" name="Mol. Phylogenet. Evol.">
        <title>Genome-scale phylogeny and comparative genomics of the fungal order Sordariales.</title>
        <authorList>
            <person name="Hensen N."/>
            <person name="Bonometti L."/>
            <person name="Westerberg I."/>
            <person name="Brannstrom I.O."/>
            <person name="Guillou S."/>
            <person name="Cros-Aarteil S."/>
            <person name="Calhoun S."/>
            <person name="Haridas S."/>
            <person name="Kuo A."/>
            <person name="Mondo S."/>
            <person name="Pangilinan J."/>
            <person name="Riley R."/>
            <person name="LaButti K."/>
            <person name="Andreopoulos B."/>
            <person name="Lipzen A."/>
            <person name="Chen C."/>
            <person name="Yan M."/>
            <person name="Daum C."/>
            <person name="Ng V."/>
            <person name="Clum A."/>
            <person name="Steindorff A."/>
            <person name="Ohm R.A."/>
            <person name="Martin F."/>
            <person name="Silar P."/>
            <person name="Natvig D.O."/>
            <person name="Lalanne C."/>
            <person name="Gautier V."/>
            <person name="Ament-Velasquez S.L."/>
            <person name="Kruys A."/>
            <person name="Hutchinson M.I."/>
            <person name="Powell A.J."/>
            <person name="Barry K."/>
            <person name="Miller A.N."/>
            <person name="Grigoriev I.V."/>
            <person name="Debuchy R."/>
            <person name="Gladieux P."/>
            <person name="Hiltunen Thoren M."/>
            <person name="Johannesson H."/>
        </authorList>
    </citation>
    <scope>NUCLEOTIDE SEQUENCE</scope>
    <source>
        <strain evidence="13">SMH4131-1</strain>
    </source>
</reference>
<dbReference type="Pfam" id="PF14310">
    <property type="entry name" value="Fn3-like"/>
    <property type="match status" value="1"/>
</dbReference>
<accession>A0AAE0IM54</accession>
<evidence type="ECO:0000256" key="2">
    <source>
        <dbReference type="ARBA" id="ARBA00004987"/>
    </source>
</evidence>
<reference evidence="13" key="2">
    <citation type="submission" date="2023-06" db="EMBL/GenBank/DDBJ databases">
        <authorList>
            <consortium name="Lawrence Berkeley National Laboratory"/>
            <person name="Haridas S."/>
            <person name="Hensen N."/>
            <person name="Bonometti L."/>
            <person name="Westerberg I."/>
            <person name="Brannstrom I.O."/>
            <person name="Guillou S."/>
            <person name="Cros-Aarteil S."/>
            <person name="Calhoun S."/>
            <person name="Kuo A."/>
            <person name="Mondo S."/>
            <person name="Pangilinan J."/>
            <person name="Riley R."/>
            <person name="Labutti K."/>
            <person name="Andreopoulos B."/>
            <person name="Lipzen A."/>
            <person name="Chen C."/>
            <person name="Yanf M."/>
            <person name="Daum C."/>
            <person name="Ng V."/>
            <person name="Clum A."/>
            <person name="Steindorff A."/>
            <person name="Ohm R."/>
            <person name="Martin F."/>
            <person name="Silar P."/>
            <person name="Natvig D."/>
            <person name="Lalanne C."/>
            <person name="Gautier V."/>
            <person name="Ament-Velasquez S.L."/>
            <person name="Kruys A."/>
            <person name="Hutchinson M.I."/>
            <person name="Powell A.J."/>
            <person name="Barry K."/>
            <person name="Miller A.N."/>
            <person name="Grigoriev I.V."/>
            <person name="Debuchy R."/>
            <person name="Gladieux P."/>
            <person name="Thoren M.H."/>
            <person name="Johannesson H."/>
        </authorList>
    </citation>
    <scope>NUCLEOTIDE SEQUENCE</scope>
    <source>
        <strain evidence="13">SMH4131-1</strain>
    </source>
</reference>
<keyword evidence="4 10" id="KW-0378">Hydrolase</keyword>
<dbReference type="PRINTS" id="PR00133">
    <property type="entry name" value="GLHYDRLASE3"/>
</dbReference>
<protein>
    <recommendedName>
        <fullName evidence="10">beta-glucosidase</fullName>
        <ecNumber evidence="10">3.2.1.21</ecNumber>
    </recommendedName>
</protein>
<comment type="caution">
    <text evidence="13">The sequence shown here is derived from an EMBL/GenBank/DDBJ whole genome shotgun (WGS) entry which is preliminary data.</text>
</comment>
<dbReference type="InterPro" id="IPR002772">
    <property type="entry name" value="Glyco_hydro_3_C"/>
</dbReference>
<dbReference type="InterPro" id="IPR001764">
    <property type="entry name" value="Glyco_hydro_3_N"/>
</dbReference>
<keyword evidence="6" id="KW-0325">Glycoprotein</keyword>
<dbReference type="InterPro" id="IPR017853">
    <property type="entry name" value="GH"/>
</dbReference>
<organism evidence="13 14">
    <name type="scientific">Cercophora scortea</name>
    <dbReference type="NCBI Taxonomy" id="314031"/>
    <lineage>
        <taxon>Eukaryota</taxon>
        <taxon>Fungi</taxon>
        <taxon>Dikarya</taxon>
        <taxon>Ascomycota</taxon>
        <taxon>Pezizomycotina</taxon>
        <taxon>Sordariomycetes</taxon>
        <taxon>Sordariomycetidae</taxon>
        <taxon>Sordariales</taxon>
        <taxon>Lasiosphaeriaceae</taxon>
        <taxon>Cercophora</taxon>
    </lineage>
</organism>
<dbReference type="PANTHER" id="PTHR42715">
    <property type="entry name" value="BETA-GLUCOSIDASE"/>
    <property type="match status" value="1"/>
</dbReference>
<evidence type="ECO:0000256" key="4">
    <source>
        <dbReference type="ARBA" id="ARBA00022801"/>
    </source>
</evidence>
<evidence type="ECO:0000256" key="1">
    <source>
        <dbReference type="ARBA" id="ARBA00000448"/>
    </source>
</evidence>
<gene>
    <name evidence="13" type="ORF">B0T19DRAFT_460805</name>
</gene>
<dbReference type="FunFam" id="3.20.20.300:FF:000002">
    <property type="entry name" value="Probable beta-glucosidase"/>
    <property type="match status" value="1"/>
</dbReference>
<dbReference type="Pfam" id="PF00933">
    <property type="entry name" value="Glyco_hydro_3"/>
    <property type="match status" value="1"/>
</dbReference>
<keyword evidence="5" id="KW-0136">Cellulose degradation</keyword>
<dbReference type="GO" id="GO:0008422">
    <property type="term" value="F:beta-glucosidase activity"/>
    <property type="evidence" value="ECO:0007669"/>
    <property type="project" value="UniProtKB-EC"/>
</dbReference>
<sequence>MAIRTSVVWLSLAVSLLNCPCDAGVVQPRDDVPEGFVAASYYPTPHGGWVASWSESYAKAQALVAKMTLAEKTNITGGVGYLMGKPCVGNTGSALRVGFPQLCLQDSALGVASTDNVTAFPAGITTGATWDKVLMYARGVALGQEFRGKGAHIYLGPTVGPLGRKPLGGRNWEGFGSDPVLQAVAGALTIKGVQEQGVIATVKHLVGNEQEMFRMYNPFQPGYSANIDDRTLHELYLWPFAEAVHAGVGAAMTAYNAVNGSASSQNSYLINGLLKDELGFQGFVMSDWLSHISGVDSALAGLDMDMPGDTQIPLFGNSLWMYELTRSVLNGSVPLDRLNDMATRIVAAWYQVGQDKDYPPPNFSSNTHDRDGLLYPAALFSPTGQVNWYVNVQADHWKVARQVAQDAITLLKNNGSVLPLSTAASIKVFGTDAQVNPDGPNACGSRACDKGTLGMGWGSGVADYPYFDDPITAIKKRAADVTYYNTDSFPSVPTPKSDDVAIVFINSDAGENSFTVEGNHGDRDSAKLAAWHDGDRLVQKAAEKYQNVVVVVHTVGPLILESWIDLPSVKAVLFAHLPGQEAGESLANVLFGVSSPSGHLPYSITKSEDDLPDSVANLKGFTFGQVQDTYSEGLYIDYRYLNKFNIKPRFAFGHGLSYTNFNFTGAAIRAVTKLTSPVPSPRAAKGPTPQFSTAIPPAAEGAFPDGFNRIWRYLYSFLPANEANDAYAIGSAGTKKYDYPDGYTTTQTAGPTAGGGEGGNPALWDVAFEVTLIVRNAGKTYPGKAVAQAYLQYPPGIAVDTPIVQLRDFTKTAELAPGAGEKVTLQLTRKDVSVWDVKTQNWVVPGLGGRFTVWIGEASDKLFTACYTDTLKCETGLVPPV</sequence>
<keyword evidence="11" id="KW-0732">Signal</keyword>
<keyword evidence="7 10" id="KW-0119">Carbohydrate metabolism</keyword>
<dbReference type="Gene3D" id="2.60.40.10">
    <property type="entry name" value="Immunoglobulins"/>
    <property type="match status" value="1"/>
</dbReference>
<evidence type="ECO:0000256" key="7">
    <source>
        <dbReference type="ARBA" id="ARBA00023277"/>
    </source>
</evidence>
<evidence type="ECO:0000256" key="10">
    <source>
        <dbReference type="RuleBase" id="RU361161"/>
    </source>
</evidence>
<evidence type="ECO:0000259" key="12">
    <source>
        <dbReference type="SMART" id="SM01217"/>
    </source>
</evidence>
<dbReference type="InterPro" id="IPR036881">
    <property type="entry name" value="Glyco_hydro_3_C_sf"/>
</dbReference>
<dbReference type="SMART" id="SM01217">
    <property type="entry name" value="Fn3_like"/>
    <property type="match status" value="1"/>
</dbReference>
<feature type="signal peptide" evidence="11">
    <location>
        <begin position="1"/>
        <end position="23"/>
    </location>
</feature>
<dbReference type="Pfam" id="PF01915">
    <property type="entry name" value="Glyco_hydro_3_C"/>
    <property type="match status" value="1"/>
</dbReference>
<dbReference type="PANTHER" id="PTHR42715:SF2">
    <property type="entry name" value="BETA-GLUCOSIDASE F-RELATED"/>
    <property type="match status" value="1"/>
</dbReference>
<dbReference type="InterPro" id="IPR036962">
    <property type="entry name" value="Glyco_hydro_3_N_sf"/>
</dbReference>
<dbReference type="InterPro" id="IPR013783">
    <property type="entry name" value="Ig-like_fold"/>
</dbReference>
<dbReference type="SUPFAM" id="SSF52279">
    <property type="entry name" value="Beta-D-glucan exohydrolase, C-terminal domain"/>
    <property type="match status" value="1"/>
</dbReference>
<dbReference type="FunFam" id="3.40.50.1700:FF:000003">
    <property type="entry name" value="Probable beta-glucosidase"/>
    <property type="match status" value="1"/>
</dbReference>
<dbReference type="InterPro" id="IPR026891">
    <property type="entry name" value="Fn3-like"/>
</dbReference>
<evidence type="ECO:0000256" key="6">
    <source>
        <dbReference type="ARBA" id="ARBA00023180"/>
    </source>
</evidence>
<dbReference type="EC" id="3.2.1.21" evidence="10"/>
<evidence type="ECO:0000256" key="11">
    <source>
        <dbReference type="SAM" id="SignalP"/>
    </source>
</evidence>
<name>A0AAE0IM54_9PEZI</name>
<keyword evidence="8 10" id="KW-0326">Glycosidase</keyword>
<dbReference type="Proteomes" id="UP001286456">
    <property type="component" value="Unassembled WGS sequence"/>
</dbReference>
<feature type="domain" description="Fibronectin type III-like" evidence="12">
    <location>
        <begin position="785"/>
        <end position="859"/>
    </location>
</feature>
<evidence type="ECO:0000313" key="14">
    <source>
        <dbReference type="Proteomes" id="UP001286456"/>
    </source>
</evidence>
<proteinExistence type="inferred from homology"/>
<dbReference type="Gene3D" id="3.40.50.1700">
    <property type="entry name" value="Glycoside hydrolase family 3 C-terminal domain"/>
    <property type="match status" value="1"/>
</dbReference>
<feature type="chain" id="PRO_5042139344" description="beta-glucosidase" evidence="11">
    <location>
        <begin position="24"/>
        <end position="881"/>
    </location>
</feature>
<comment type="catalytic activity">
    <reaction evidence="1 10">
        <text>Hydrolysis of terminal, non-reducing beta-D-glucosyl residues with release of beta-D-glucose.</text>
        <dbReference type="EC" id="3.2.1.21"/>
    </reaction>
</comment>
<evidence type="ECO:0000256" key="5">
    <source>
        <dbReference type="ARBA" id="ARBA00023001"/>
    </source>
</evidence>
<keyword evidence="14" id="KW-1185">Reference proteome</keyword>
<evidence type="ECO:0000313" key="13">
    <source>
        <dbReference type="EMBL" id="KAK3327622.1"/>
    </source>
</evidence>
<evidence type="ECO:0000256" key="9">
    <source>
        <dbReference type="ARBA" id="ARBA00023326"/>
    </source>
</evidence>
<comment type="similarity">
    <text evidence="3 10">Belongs to the glycosyl hydrolase 3 family.</text>
</comment>
<dbReference type="GO" id="GO:0030245">
    <property type="term" value="P:cellulose catabolic process"/>
    <property type="evidence" value="ECO:0007669"/>
    <property type="project" value="UniProtKB-KW"/>
</dbReference>
<keyword evidence="9 10" id="KW-0624">Polysaccharide degradation</keyword>
<evidence type="ECO:0000256" key="8">
    <source>
        <dbReference type="ARBA" id="ARBA00023295"/>
    </source>
</evidence>
<dbReference type="Gene3D" id="3.20.20.300">
    <property type="entry name" value="Glycoside hydrolase, family 3, N-terminal domain"/>
    <property type="match status" value="1"/>
</dbReference>